<evidence type="ECO:0000256" key="1">
    <source>
        <dbReference type="ARBA" id="ARBA00010641"/>
    </source>
</evidence>
<dbReference type="SUPFAM" id="SSF88659">
    <property type="entry name" value="Sigma3 and sigma4 domains of RNA polymerase sigma factors"/>
    <property type="match status" value="1"/>
</dbReference>
<dbReference type="InterPro" id="IPR013325">
    <property type="entry name" value="RNA_pol_sigma_r2"/>
</dbReference>
<keyword evidence="2" id="KW-0805">Transcription regulation</keyword>
<evidence type="ECO:0000313" key="7">
    <source>
        <dbReference type="Proteomes" id="UP001172083"/>
    </source>
</evidence>
<evidence type="ECO:0000259" key="5">
    <source>
        <dbReference type="Pfam" id="PF08281"/>
    </source>
</evidence>
<dbReference type="PANTHER" id="PTHR43133:SF46">
    <property type="entry name" value="RNA POLYMERASE SIGMA-70 FACTOR ECF SUBFAMILY"/>
    <property type="match status" value="1"/>
</dbReference>
<dbReference type="InterPro" id="IPR013249">
    <property type="entry name" value="RNA_pol_sigma70_r4_t2"/>
</dbReference>
<dbReference type="Gene3D" id="1.10.1740.10">
    <property type="match status" value="1"/>
</dbReference>
<dbReference type="InterPro" id="IPR039425">
    <property type="entry name" value="RNA_pol_sigma-70-like"/>
</dbReference>
<sequence>MDFNESSPKKRYNSNATGYFVDEKFTKDAFLGLSESEIWTKFREGNEAAFVHIYEKYFSTLFSYAHRFCQQRESVKDHIQDMFVDLRKNKKRLGDTTSIKFYLFSSLRHRILRNESRKPLFVSTSDNLDNYDFEAIISPEQKFINNQMNKKIKEILTKNISRLSTRQKEAIMYYYYEGFSYDQVSRLMGFSKVKYARTLIYRSIKQMKENIKVSEIICLYMVLLFI</sequence>
<protein>
    <submittedName>
        <fullName evidence="6">Sigma-70 family RNA polymerase sigma factor</fullName>
    </submittedName>
</protein>
<accession>A0ABT8KZ27</accession>
<dbReference type="RefSeq" id="WP_346756080.1">
    <property type="nucleotide sequence ID" value="NZ_JAUJEB010000001.1"/>
</dbReference>
<dbReference type="SUPFAM" id="SSF88946">
    <property type="entry name" value="Sigma2 domain of RNA polymerase sigma factors"/>
    <property type="match status" value="1"/>
</dbReference>
<dbReference type="InterPro" id="IPR014284">
    <property type="entry name" value="RNA_pol_sigma-70_dom"/>
</dbReference>
<proteinExistence type="inferred from homology"/>
<evidence type="ECO:0000256" key="4">
    <source>
        <dbReference type="ARBA" id="ARBA00023163"/>
    </source>
</evidence>
<dbReference type="Proteomes" id="UP001172083">
    <property type="component" value="Unassembled WGS sequence"/>
</dbReference>
<dbReference type="PANTHER" id="PTHR43133">
    <property type="entry name" value="RNA POLYMERASE ECF-TYPE SIGMA FACTO"/>
    <property type="match status" value="1"/>
</dbReference>
<reference evidence="6" key="1">
    <citation type="submission" date="2023-06" db="EMBL/GenBank/DDBJ databases">
        <title>Genomic of Agaribacillus aureum.</title>
        <authorList>
            <person name="Wang G."/>
        </authorList>
    </citation>
    <scope>NUCLEOTIDE SEQUENCE</scope>
    <source>
        <strain evidence="6">BMA12</strain>
    </source>
</reference>
<gene>
    <name evidence="6" type="ORF">QQ020_01730</name>
</gene>
<dbReference type="Pfam" id="PF08281">
    <property type="entry name" value="Sigma70_r4_2"/>
    <property type="match status" value="1"/>
</dbReference>
<dbReference type="Gene3D" id="1.10.10.10">
    <property type="entry name" value="Winged helix-like DNA-binding domain superfamily/Winged helix DNA-binding domain"/>
    <property type="match status" value="1"/>
</dbReference>
<evidence type="ECO:0000256" key="3">
    <source>
        <dbReference type="ARBA" id="ARBA00023082"/>
    </source>
</evidence>
<organism evidence="6 7">
    <name type="scientific">Agaribacillus aureus</name>
    <dbReference type="NCBI Taxonomy" id="3051825"/>
    <lineage>
        <taxon>Bacteria</taxon>
        <taxon>Pseudomonadati</taxon>
        <taxon>Bacteroidota</taxon>
        <taxon>Cytophagia</taxon>
        <taxon>Cytophagales</taxon>
        <taxon>Splendidivirgaceae</taxon>
        <taxon>Agaribacillus</taxon>
    </lineage>
</organism>
<feature type="domain" description="RNA polymerase sigma factor 70 region 4 type 2" evidence="5">
    <location>
        <begin position="159"/>
        <end position="192"/>
    </location>
</feature>
<comment type="similarity">
    <text evidence="1">Belongs to the sigma-70 factor family. ECF subfamily.</text>
</comment>
<dbReference type="CDD" id="cd06171">
    <property type="entry name" value="Sigma70_r4"/>
    <property type="match status" value="1"/>
</dbReference>
<dbReference type="NCBIfam" id="TIGR02937">
    <property type="entry name" value="sigma70-ECF"/>
    <property type="match status" value="1"/>
</dbReference>
<dbReference type="InterPro" id="IPR013324">
    <property type="entry name" value="RNA_pol_sigma_r3/r4-like"/>
</dbReference>
<keyword evidence="7" id="KW-1185">Reference proteome</keyword>
<dbReference type="InterPro" id="IPR036388">
    <property type="entry name" value="WH-like_DNA-bd_sf"/>
</dbReference>
<keyword evidence="4" id="KW-0804">Transcription</keyword>
<keyword evidence="3" id="KW-0731">Sigma factor</keyword>
<dbReference type="EMBL" id="JAUJEB010000001">
    <property type="protein sequence ID" value="MDN5210739.1"/>
    <property type="molecule type" value="Genomic_DNA"/>
</dbReference>
<comment type="caution">
    <text evidence="6">The sequence shown here is derived from an EMBL/GenBank/DDBJ whole genome shotgun (WGS) entry which is preliminary data.</text>
</comment>
<name>A0ABT8KZ27_9BACT</name>
<evidence type="ECO:0000256" key="2">
    <source>
        <dbReference type="ARBA" id="ARBA00023015"/>
    </source>
</evidence>
<evidence type="ECO:0000313" key="6">
    <source>
        <dbReference type="EMBL" id="MDN5210739.1"/>
    </source>
</evidence>